<dbReference type="RefSeq" id="YP_008004295.1">
    <property type="nucleotide sequence ID" value="NC_021248.1"/>
</dbReference>
<protein>
    <submittedName>
        <fullName evidence="2">Uncharacterized protein</fullName>
    </submittedName>
</protein>
<sequence>MSSSKNNNTNNLGYFNNLKTEEMSQSQVFKDNYRPGYYGLQSNSANPADVHKTESNKPTTVDVWGDKRLEGKIIPKSKKKNN</sequence>
<dbReference type="KEGG" id="vg:15613215"/>
<organism evidence="2 3">
    <name type="scientific">Choristoneura biennis entomopoxvirus</name>
    <name type="common">CbEPV</name>
    <dbReference type="NCBI Taxonomy" id="10288"/>
    <lineage>
        <taxon>Viruses</taxon>
        <taxon>Varidnaviria</taxon>
        <taxon>Bamfordvirae</taxon>
        <taxon>Nucleocytoviricota</taxon>
        <taxon>Pokkesviricetes</taxon>
        <taxon>Chitovirales</taxon>
        <taxon>Poxviridae</taxon>
        <taxon>Entomopoxvirinae</taxon>
        <taxon>Betaentomopoxvirus</taxon>
        <taxon>Betaentomopoxvirus cbiennis</taxon>
    </lineage>
</organism>
<name>A0A916KPT4_CBEPV</name>
<proteinExistence type="predicted"/>
<evidence type="ECO:0000256" key="1">
    <source>
        <dbReference type="SAM" id="MobiDB-lite"/>
    </source>
</evidence>
<reference evidence="2" key="1">
    <citation type="journal article" date="2013" name="J. Virol.">
        <title>New Insights into the Evolution of Entomopoxvirinae from the Complete Genome Sequences of Four Entomopoxviruses Infecting Adoxophyes honmai, Choristoneura biennis, Choristoneura rosaceana, and Mythimna separata.</title>
        <authorList>
            <person name="Theze J."/>
            <person name="Takatsuka J."/>
            <person name="Li Z."/>
            <person name="Gallais J."/>
            <person name="Doucet D."/>
            <person name="Arif B."/>
            <person name="Nakai M."/>
            <person name="Herniou E.A."/>
        </authorList>
    </citation>
    <scope>NUCLEOTIDE SEQUENCE</scope>
</reference>
<dbReference type="GeneID" id="15613215"/>
<dbReference type="Proteomes" id="UP000792220">
    <property type="component" value="Genome"/>
</dbReference>
<evidence type="ECO:0000313" key="3">
    <source>
        <dbReference type="Proteomes" id="UP000792220"/>
    </source>
</evidence>
<evidence type="ECO:0000313" key="2">
    <source>
        <dbReference type="EMBL" id="CCU55793.1"/>
    </source>
</evidence>
<feature type="region of interest" description="Disordered" evidence="1">
    <location>
        <begin position="39"/>
        <end position="61"/>
    </location>
</feature>
<dbReference type="EMBL" id="HF679132">
    <property type="protein sequence ID" value="CCU55793.1"/>
    <property type="molecule type" value="Genomic_DNA"/>
</dbReference>
<gene>
    <name evidence="2" type="ORF">CHBEV_225</name>
</gene>
<dbReference type="OrthoDB" id="26439at10239"/>
<organismHost>
    <name type="scientific">Choristoneura fumiferana</name>
    <name type="common">Spruce budworm moth</name>
    <name type="synonym">Archips fumiferana</name>
    <dbReference type="NCBI Taxonomy" id="7141"/>
</organismHost>
<accession>A0A916KPT4</accession>
<keyword evidence="3" id="KW-1185">Reference proteome</keyword>